<dbReference type="AlphaFoldDB" id="A0A9P6HHK0"/>
<keyword evidence="4" id="KW-0378">Hydrolase</keyword>
<protein>
    <submittedName>
        <fullName evidence="9">Carboxypeptidase S</fullName>
    </submittedName>
</protein>
<keyword evidence="3 7" id="KW-0479">Metal-binding</keyword>
<organism evidence="9 10">
    <name type="scientific">Thelephora terrestris</name>
    <dbReference type="NCBI Taxonomy" id="56493"/>
    <lineage>
        <taxon>Eukaryota</taxon>
        <taxon>Fungi</taxon>
        <taxon>Dikarya</taxon>
        <taxon>Basidiomycota</taxon>
        <taxon>Agaricomycotina</taxon>
        <taxon>Agaricomycetes</taxon>
        <taxon>Thelephorales</taxon>
        <taxon>Thelephoraceae</taxon>
        <taxon>Thelephora</taxon>
    </lineage>
</organism>
<keyword evidence="5 7" id="KW-0862">Zinc</keyword>
<dbReference type="CDD" id="cd05674">
    <property type="entry name" value="M20_yscS"/>
    <property type="match status" value="1"/>
</dbReference>
<dbReference type="InterPro" id="IPR002933">
    <property type="entry name" value="Peptidase_M20"/>
</dbReference>
<reference evidence="9" key="1">
    <citation type="journal article" date="2020" name="Nat. Commun.">
        <title>Large-scale genome sequencing of mycorrhizal fungi provides insights into the early evolution of symbiotic traits.</title>
        <authorList>
            <person name="Miyauchi S."/>
            <person name="Kiss E."/>
            <person name="Kuo A."/>
            <person name="Drula E."/>
            <person name="Kohler A."/>
            <person name="Sanchez-Garcia M."/>
            <person name="Morin E."/>
            <person name="Andreopoulos B."/>
            <person name="Barry K.W."/>
            <person name="Bonito G."/>
            <person name="Buee M."/>
            <person name="Carver A."/>
            <person name="Chen C."/>
            <person name="Cichocki N."/>
            <person name="Clum A."/>
            <person name="Culley D."/>
            <person name="Crous P.W."/>
            <person name="Fauchery L."/>
            <person name="Girlanda M."/>
            <person name="Hayes R.D."/>
            <person name="Keri Z."/>
            <person name="LaButti K."/>
            <person name="Lipzen A."/>
            <person name="Lombard V."/>
            <person name="Magnuson J."/>
            <person name="Maillard F."/>
            <person name="Murat C."/>
            <person name="Nolan M."/>
            <person name="Ohm R.A."/>
            <person name="Pangilinan J."/>
            <person name="Pereira M.F."/>
            <person name="Perotto S."/>
            <person name="Peter M."/>
            <person name="Pfister S."/>
            <person name="Riley R."/>
            <person name="Sitrit Y."/>
            <person name="Stielow J.B."/>
            <person name="Szollosi G."/>
            <person name="Zifcakova L."/>
            <person name="Stursova M."/>
            <person name="Spatafora J.W."/>
            <person name="Tedersoo L."/>
            <person name="Vaario L.M."/>
            <person name="Yamada A."/>
            <person name="Yan M."/>
            <person name="Wang P."/>
            <person name="Xu J."/>
            <person name="Bruns T."/>
            <person name="Baldrian P."/>
            <person name="Vilgalys R."/>
            <person name="Dunand C."/>
            <person name="Henrissat B."/>
            <person name="Grigoriev I.V."/>
            <person name="Hibbett D."/>
            <person name="Nagy L.G."/>
            <person name="Martin F.M."/>
        </authorList>
    </citation>
    <scope>NUCLEOTIDE SEQUENCE</scope>
    <source>
        <strain evidence="9">UH-Tt-Lm1</strain>
    </source>
</reference>
<dbReference type="Pfam" id="PF01546">
    <property type="entry name" value="Peptidase_M20"/>
    <property type="match status" value="1"/>
</dbReference>
<dbReference type="InterPro" id="IPR017141">
    <property type="entry name" value="Pept_M20_carboxypep"/>
</dbReference>
<evidence type="ECO:0000256" key="1">
    <source>
        <dbReference type="ARBA" id="ARBA00006247"/>
    </source>
</evidence>
<name>A0A9P6HHK0_9AGAM</name>
<comment type="caution">
    <text evidence="9">The sequence shown here is derived from an EMBL/GenBank/DDBJ whole genome shotgun (WGS) entry which is preliminary data.</text>
</comment>
<dbReference type="GO" id="GO:0046872">
    <property type="term" value="F:metal ion binding"/>
    <property type="evidence" value="ECO:0007669"/>
    <property type="project" value="UniProtKB-KW"/>
</dbReference>
<accession>A0A9P6HHK0</accession>
<dbReference type="PIRSF" id="PIRSF037217">
    <property type="entry name" value="Carboxypeptidase_S"/>
    <property type="match status" value="1"/>
</dbReference>
<dbReference type="InterPro" id="IPR047177">
    <property type="entry name" value="Pept_M20A"/>
</dbReference>
<evidence type="ECO:0000256" key="4">
    <source>
        <dbReference type="ARBA" id="ARBA00022801"/>
    </source>
</evidence>
<keyword evidence="9" id="KW-0121">Carboxypeptidase</keyword>
<feature type="binding site" evidence="7">
    <location>
        <position position="209"/>
    </location>
    <ligand>
        <name>Zn(2+)</name>
        <dbReference type="ChEBI" id="CHEBI:29105"/>
        <label>2</label>
    </ligand>
</feature>
<feature type="binding site" evidence="7">
    <location>
        <position position="174"/>
    </location>
    <ligand>
        <name>Zn(2+)</name>
        <dbReference type="ChEBI" id="CHEBI:29105"/>
        <label>2</label>
    </ligand>
</feature>
<proteinExistence type="inferred from homology"/>
<dbReference type="InterPro" id="IPR001261">
    <property type="entry name" value="ArgE/DapE_CS"/>
</dbReference>
<dbReference type="Gene3D" id="1.10.150.900">
    <property type="match status" value="1"/>
</dbReference>
<dbReference type="PROSITE" id="PS00758">
    <property type="entry name" value="ARGE_DAPE_CPG2_1"/>
    <property type="match status" value="1"/>
</dbReference>
<dbReference type="Gene3D" id="3.40.630.10">
    <property type="entry name" value="Zn peptidases"/>
    <property type="match status" value="1"/>
</dbReference>
<feature type="binding site" evidence="7">
    <location>
        <position position="553"/>
    </location>
    <ligand>
        <name>Zn(2+)</name>
        <dbReference type="ChEBI" id="CHEBI:29105"/>
        <label>1</label>
    </ligand>
</feature>
<feature type="active site" description="Proton acceptor" evidence="6">
    <location>
        <position position="240"/>
    </location>
</feature>
<dbReference type="PANTHER" id="PTHR45962:SF1">
    <property type="entry name" value="N-FATTY-ACYL-AMINO ACID SYNTHASE_HYDROLASE PM20D1"/>
    <property type="match status" value="1"/>
</dbReference>
<dbReference type="Proteomes" id="UP000736335">
    <property type="component" value="Unassembled WGS sequence"/>
</dbReference>
<dbReference type="GO" id="GO:0004181">
    <property type="term" value="F:metallocarboxypeptidase activity"/>
    <property type="evidence" value="ECO:0007669"/>
    <property type="project" value="InterPro"/>
</dbReference>
<feature type="domain" description="Peptidase M20 dimerisation" evidence="8">
    <location>
        <begin position="287"/>
        <end position="435"/>
    </location>
</feature>
<feature type="binding site" evidence="7">
    <location>
        <position position="241"/>
    </location>
    <ligand>
        <name>Zn(2+)</name>
        <dbReference type="ChEBI" id="CHEBI:29105"/>
        <label>1</label>
    </ligand>
</feature>
<dbReference type="InterPro" id="IPR011650">
    <property type="entry name" value="Peptidase_M20_dimer"/>
</dbReference>
<reference evidence="9" key="2">
    <citation type="submission" date="2020-11" db="EMBL/GenBank/DDBJ databases">
        <authorList>
            <consortium name="DOE Joint Genome Institute"/>
            <person name="Kuo A."/>
            <person name="Miyauchi S."/>
            <person name="Kiss E."/>
            <person name="Drula E."/>
            <person name="Kohler A."/>
            <person name="Sanchez-Garcia M."/>
            <person name="Andreopoulos B."/>
            <person name="Barry K.W."/>
            <person name="Bonito G."/>
            <person name="Buee M."/>
            <person name="Carver A."/>
            <person name="Chen C."/>
            <person name="Cichocki N."/>
            <person name="Clum A."/>
            <person name="Culley D."/>
            <person name="Crous P.W."/>
            <person name="Fauchery L."/>
            <person name="Girlanda M."/>
            <person name="Hayes R."/>
            <person name="Keri Z."/>
            <person name="Labutti K."/>
            <person name="Lipzen A."/>
            <person name="Lombard V."/>
            <person name="Magnuson J."/>
            <person name="Maillard F."/>
            <person name="Morin E."/>
            <person name="Murat C."/>
            <person name="Nolan M."/>
            <person name="Ohm R."/>
            <person name="Pangilinan J."/>
            <person name="Pereira M."/>
            <person name="Perotto S."/>
            <person name="Peter M."/>
            <person name="Riley R."/>
            <person name="Sitrit Y."/>
            <person name="Stielow B."/>
            <person name="Szollosi G."/>
            <person name="Zifcakova L."/>
            <person name="Stursova M."/>
            <person name="Spatafora J.W."/>
            <person name="Tedersoo L."/>
            <person name="Vaario L.-M."/>
            <person name="Yamada A."/>
            <person name="Yan M."/>
            <person name="Wang P."/>
            <person name="Xu J."/>
            <person name="Bruns T."/>
            <person name="Baldrian P."/>
            <person name="Vilgalys R."/>
            <person name="Henrissat B."/>
            <person name="Grigoriev I.V."/>
            <person name="Hibbett D."/>
            <person name="Nagy L.G."/>
            <person name="Martin F.M."/>
        </authorList>
    </citation>
    <scope>NUCLEOTIDE SEQUENCE</scope>
    <source>
        <strain evidence="9">UH-Tt-Lm1</strain>
    </source>
</reference>
<dbReference type="Pfam" id="PF07687">
    <property type="entry name" value="M20_dimer"/>
    <property type="match status" value="1"/>
</dbReference>
<dbReference type="SUPFAM" id="SSF53187">
    <property type="entry name" value="Zn-dependent exopeptidases"/>
    <property type="match status" value="1"/>
</dbReference>
<dbReference type="GO" id="GO:0051603">
    <property type="term" value="P:proteolysis involved in protein catabolic process"/>
    <property type="evidence" value="ECO:0007669"/>
    <property type="project" value="TreeGrafter"/>
</dbReference>
<keyword evidence="2" id="KW-0645">Protease</keyword>
<feature type="binding site" evidence="7">
    <location>
        <position position="269"/>
    </location>
    <ligand>
        <name>Zn(2+)</name>
        <dbReference type="ChEBI" id="CHEBI:29105"/>
        <label>2</label>
    </ligand>
</feature>
<dbReference type="InterPro" id="IPR036264">
    <property type="entry name" value="Bact_exopeptidase_dim_dom"/>
</dbReference>
<comment type="similarity">
    <text evidence="1">Belongs to the peptidase M20A family.</text>
</comment>
<feature type="active site" evidence="6">
    <location>
        <position position="176"/>
    </location>
</feature>
<evidence type="ECO:0000256" key="3">
    <source>
        <dbReference type="ARBA" id="ARBA00022723"/>
    </source>
</evidence>
<keyword evidence="10" id="KW-1185">Reference proteome</keyword>
<sequence length="584" mass="63398">MSEKQKGLLSMFDPVKLDRPPSRKRVKTLVIGLCLGAVGAAGFALRSIIPTFAVQESSVHVANELCPQARSMTPVKHSAIWNTLVERSASEEFKERAVEWLSGAVKIRTESYDYMEPVGVDPRWDVFGSFHNYLLQAFPLVHSTLALTKVNTWGLVYVWPGSDESLKPILLTAHQDVVPVNPETTDEWEYAPYSGHYDGEFIWGRGSSDDKGGLIGILQNLISVGFEPTRKAVLAFGFDEEASGLHGAREIAKHLLSAFGEEAFAFIVDEGGNFQESFGSVVAFPAVAEKGYMDVRLSVASPGGHSSIPPKHTSIGLLAALIAEIEANPVAPKLSRDNVFYDTLLCTAVRSAEIDPDMKKAILASIISDDALRAVESIIFKVPLISSLVGTTRAVDIIGGGVKANALPEDAWAVINHRIATDSSVSEVINIDTQLVKPIAAKFNLSLTSFGDVITDPSVPYYGSIVLSDPWGNQLEPAPISPYKSSAAFDILSGTIKSVYNTHRGLSGDDNIEVYPSYMTGNTDTRYYWKLSENIYRYGHGNGLGGRGIGSIHTVNENIPVDSLLEMIEFFTALILNADEATDL</sequence>
<dbReference type="GO" id="GO:0000328">
    <property type="term" value="C:fungal-type vacuole lumen"/>
    <property type="evidence" value="ECO:0007669"/>
    <property type="project" value="TreeGrafter"/>
</dbReference>
<evidence type="ECO:0000256" key="2">
    <source>
        <dbReference type="ARBA" id="ARBA00022670"/>
    </source>
</evidence>
<evidence type="ECO:0000313" key="9">
    <source>
        <dbReference type="EMBL" id="KAF9786344.1"/>
    </source>
</evidence>
<evidence type="ECO:0000313" key="10">
    <source>
        <dbReference type="Proteomes" id="UP000736335"/>
    </source>
</evidence>
<dbReference type="SUPFAM" id="SSF55031">
    <property type="entry name" value="Bacterial exopeptidase dimerisation domain"/>
    <property type="match status" value="1"/>
</dbReference>
<dbReference type="EMBL" id="WIUZ02000006">
    <property type="protein sequence ID" value="KAF9786344.1"/>
    <property type="molecule type" value="Genomic_DNA"/>
</dbReference>
<feature type="binding site" evidence="7">
    <location>
        <position position="209"/>
    </location>
    <ligand>
        <name>Zn(2+)</name>
        <dbReference type="ChEBI" id="CHEBI:29105"/>
        <label>1</label>
    </ligand>
</feature>
<evidence type="ECO:0000256" key="6">
    <source>
        <dbReference type="PIRSR" id="PIRSR037217-1"/>
    </source>
</evidence>
<evidence type="ECO:0000256" key="5">
    <source>
        <dbReference type="ARBA" id="ARBA00022833"/>
    </source>
</evidence>
<gene>
    <name evidence="9" type="ORF">BJ322DRAFT_1108192</name>
</gene>
<dbReference type="OrthoDB" id="3064516at2759"/>
<dbReference type="Gene3D" id="3.30.70.360">
    <property type="match status" value="1"/>
</dbReference>
<dbReference type="PANTHER" id="PTHR45962">
    <property type="entry name" value="N-FATTY-ACYL-AMINO ACID SYNTHASE/HYDROLASE PM20D1"/>
    <property type="match status" value="1"/>
</dbReference>
<evidence type="ECO:0000259" key="8">
    <source>
        <dbReference type="Pfam" id="PF07687"/>
    </source>
</evidence>
<evidence type="ECO:0000256" key="7">
    <source>
        <dbReference type="PIRSR" id="PIRSR037217-2"/>
    </source>
</evidence>